<name>A0AAU7YBE5_9VIRU</name>
<reference evidence="1" key="1">
    <citation type="submission" date="2024-05" db="EMBL/GenBank/DDBJ databases">
        <title>Viral Diversity and Horizontal Gene Transfer Among Viruses in Setosphaeria turcica Population from Northern Corn Leaf Blight of Maize.</title>
        <authorList>
            <person name="Jia J."/>
            <person name="Mu F."/>
        </authorList>
    </citation>
    <scope>NUCLEOTIDE SEQUENCE</scope>
    <source>
        <strain evidence="1">TG5</strain>
    </source>
</reference>
<evidence type="ECO:0000313" key="1">
    <source>
        <dbReference type="EMBL" id="XBY85579.1"/>
    </source>
</evidence>
<accession>A0AAU7YBE5</accession>
<proteinExistence type="predicted"/>
<sequence length="683" mass="73399">MADLARLRHMLLSPDLPSLLLAAMCHHTVPDPTDISFFDHSFPPRARDWFVASPLPLFGPCVPLSPEAHAAVLSPLRDMEYQSLDLSALAMRHMRLSDNPFAKVTRGDTTGRVATSRSGAAQHAAQSPIEFATYDCIRDAGYTGIADALSRLQSYLTITKARVHVVNRQLSRNRSASFFLFTRPGDSKPTAFLTPFFTSREAARLYFAVVMSKDITTSAMRLAATRGATVLGYAARASLDAVRRVVEPAQAILDTYSFDPAQLAFLDENGEPVYVVTDRTPSVVVAFSRVLSSGSADICTHASELRTEMDVPGGPTGRALDYFGASESVPDTIKSVSLVLDEARLAREAHPGGHELNKDGGLTYYARDKRNKDRNTAACVTRIEEVASLQRHLGRNPEDMVMVVEWGGKVNYDLVLAAAALTGAIACVDVGTGAFKIGESAEKGALEADDKGAYVCLIPKADTRGLPRMPIVGYEPSDSVNQRLDRLLDFVSGESRHPVAYISGGATTSGAAPADVIGNTLARKSLLADALPPGSFFCGDVLIPPVCTARHGNGADCLDCAAFDYSATAVGDECVIGDVSLVKPRASYAHNTHFSVEWIEGANYEWSSRRTLLTLDAVVATNVARNAEWGDFSDRDGSRRPGHASYGRRVKELIDAVYRHSAEGGSGEVGVTRSIVQSIAGVI</sequence>
<organism evidence="1">
    <name type="scientific">Exserohilum turcicum polymycovirus 2</name>
    <dbReference type="NCBI Taxonomy" id="3229046"/>
    <lineage>
        <taxon>Viruses</taxon>
        <taxon>Riboviria</taxon>
        <taxon>Riboviria incertae sedis</taxon>
        <taxon>Polymycoviridae</taxon>
        <taxon>Polymycovirus</taxon>
    </lineage>
</organism>
<dbReference type="EMBL" id="PP926251">
    <property type="protein sequence ID" value="XBY85579.1"/>
    <property type="molecule type" value="Genomic_RNA"/>
</dbReference>
<protein>
    <submittedName>
        <fullName evidence="1">Uncharacterized protein</fullName>
    </submittedName>
</protein>